<accession>A0AAP0L3R8</accession>
<proteinExistence type="predicted"/>
<dbReference type="GO" id="GO:0009055">
    <property type="term" value="F:electron transfer activity"/>
    <property type="evidence" value="ECO:0007669"/>
    <property type="project" value="InterPro"/>
</dbReference>
<protein>
    <recommendedName>
        <fullName evidence="4">Plantacyanin</fullName>
    </recommendedName>
</protein>
<evidence type="ECO:0000256" key="2">
    <source>
        <dbReference type="ARBA" id="ARBA00023008"/>
    </source>
</evidence>
<dbReference type="EMBL" id="JBBNAF010000002">
    <property type="protein sequence ID" value="KAK9162540.1"/>
    <property type="molecule type" value="Genomic_DNA"/>
</dbReference>
<evidence type="ECO:0000256" key="4">
    <source>
        <dbReference type="ARBA" id="ARBA00082491"/>
    </source>
</evidence>
<keyword evidence="5" id="KW-0732">Signal</keyword>
<name>A0AAP0L3R8_9MAGN</name>
<evidence type="ECO:0000259" key="6">
    <source>
        <dbReference type="PROSITE" id="PS51485"/>
    </source>
</evidence>
<evidence type="ECO:0000313" key="7">
    <source>
        <dbReference type="EMBL" id="KAK9162540.1"/>
    </source>
</evidence>
<dbReference type="PANTHER" id="PTHR33021:SF9">
    <property type="entry name" value="PUTATIVE, EXPRESSED-RELATED"/>
    <property type="match status" value="1"/>
</dbReference>
<dbReference type="Proteomes" id="UP001420932">
    <property type="component" value="Unassembled WGS sequence"/>
</dbReference>
<dbReference type="Pfam" id="PF02298">
    <property type="entry name" value="Cu_bind_like"/>
    <property type="match status" value="1"/>
</dbReference>
<dbReference type="FunFam" id="2.60.40.420:FF:000013">
    <property type="entry name" value="basic blue protein-like"/>
    <property type="match status" value="1"/>
</dbReference>
<evidence type="ECO:0000256" key="5">
    <source>
        <dbReference type="SAM" id="SignalP"/>
    </source>
</evidence>
<dbReference type="PROSITE" id="PS51485">
    <property type="entry name" value="PHYTOCYANIN"/>
    <property type="match status" value="1"/>
</dbReference>
<dbReference type="PANTHER" id="PTHR33021">
    <property type="entry name" value="BLUE COPPER PROTEIN"/>
    <property type="match status" value="1"/>
</dbReference>
<evidence type="ECO:0000256" key="3">
    <source>
        <dbReference type="ARBA" id="ARBA00023157"/>
    </source>
</evidence>
<dbReference type="InterPro" id="IPR003245">
    <property type="entry name" value="Phytocyanin_dom"/>
</dbReference>
<dbReference type="Gene3D" id="2.60.40.420">
    <property type="entry name" value="Cupredoxins - blue copper proteins"/>
    <property type="match status" value="1"/>
</dbReference>
<dbReference type="GO" id="GO:0046872">
    <property type="term" value="F:metal ion binding"/>
    <property type="evidence" value="ECO:0007669"/>
    <property type="project" value="UniProtKB-KW"/>
</dbReference>
<dbReference type="GO" id="GO:0005886">
    <property type="term" value="C:plasma membrane"/>
    <property type="evidence" value="ECO:0007669"/>
    <property type="project" value="TreeGrafter"/>
</dbReference>
<evidence type="ECO:0000256" key="1">
    <source>
        <dbReference type="ARBA" id="ARBA00022723"/>
    </source>
</evidence>
<reference evidence="7 8" key="1">
    <citation type="submission" date="2024-01" db="EMBL/GenBank/DDBJ databases">
        <title>Genome assemblies of Stephania.</title>
        <authorList>
            <person name="Yang L."/>
        </authorList>
    </citation>
    <scope>NUCLEOTIDE SEQUENCE [LARGE SCALE GENOMIC DNA]</scope>
    <source>
        <strain evidence="7">YNDBR</strain>
        <tissue evidence="7">Leaf</tissue>
    </source>
</reference>
<dbReference type="InterPro" id="IPR039391">
    <property type="entry name" value="Phytocyanin-like"/>
</dbReference>
<keyword evidence="1" id="KW-0479">Metal-binding</keyword>
<organism evidence="7 8">
    <name type="scientific">Stephania yunnanensis</name>
    <dbReference type="NCBI Taxonomy" id="152371"/>
    <lineage>
        <taxon>Eukaryota</taxon>
        <taxon>Viridiplantae</taxon>
        <taxon>Streptophyta</taxon>
        <taxon>Embryophyta</taxon>
        <taxon>Tracheophyta</taxon>
        <taxon>Spermatophyta</taxon>
        <taxon>Magnoliopsida</taxon>
        <taxon>Ranunculales</taxon>
        <taxon>Menispermaceae</taxon>
        <taxon>Menispermoideae</taxon>
        <taxon>Cissampelideae</taxon>
        <taxon>Stephania</taxon>
    </lineage>
</organism>
<dbReference type="InterPro" id="IPR008972">
    <property type="entry name" value="Cupredoxin"/>
</dbReference>
<dbReference type="AlphaFoldDB" id="A0AAP0L3R8"/>
<keyword evidence="8" id="KW-1185">Reference proteome</keyword>
<evidence type="ECO:0000313" key="8">
    <source>
        <dbReference type="Proteomes" id="UP001420932"/>
    </source>
</evidence>
<comment type="caution">
    <text evidence="7">The sequence shown here is derived from an EMBL/GenBank/DDBJ whole genome shotgun (WGS) entry which is preliminary data.</text>
</comment>
<dbReference type="InterPro" id="IPR041844">
    <property type="entry name" value="Plantacyanin"/>
</dbReference>
<sequence length="129" mass="13933">MAQGRGSASTNSSLVGVALIVLFLVVHLEIANAAVYTVGDSNGWTFNMVNWPKGKRFRAGDVLVFKYNPSIHNVVTVNRIGYNSCKTPRGARVLSTGNDRVTLAKGQNFFICNFVGHCESGMKIALNAL</sequence>
<keyword evidence="3" id="KW-1015">Disulfide bond</keyword>
<keyword evidence="2" id="KW-0186">Copper</keyword>
<gene>
    <name evidence="7" type="ORF">Syun_003442</name>
</gene>
<feature type="chain" id="PRO_5043010320" description="Plantacyanin" evidence="5">
    <location>
        <begin position="34"/>
        <end position="129"/>
    </location>
</feature>
<feature type="domain" description="Phytocyanin" evidence="6">
    <location>
        <begin position="34"/>
        <end position="129"/>
    </location>
</feature>
<dbReference type="SUPFAM" id="SSF49503">
    <property type="entry name" value="Cupredoxins"/>
    <property type="match status" value="1"/>
</dbReference>
<feature type="signal peptide" evidence="5">
    <location>
        <begin position="1"/>
        <end position="33"/>
    </location>
</feature>
<dbReference type="CDD" id="cd11013">
    <property type="entry name" value="Plantacyanin"/>
    <property type="match status" value="1"/>
</dbReference>